<dbReference type="Gene3D" id="1.10.287.470">
    <property type="entry name" value="Helix hairpin bin"/>
    <property type="match status" value="1"/>
</dbReference>
<dbReference type="InterPro" id="IPR058624">
    <property type="entry name" value="MdtA-like_HH"/>
</dbReference>
<feature type="chain" id="PRO_5026676207" evidence="3">
    <location>
        <begin position="22"/>
        <end position="374"/>
    </location>
</feature>
<evidence type="ECO:0000259" key="4">
    <source>
        <dbReference type="Pfam" id="PF25876"/>
    </source>
</evidence>
<proteinExistence type="inferred from homology"/>
<keyword evidence="6" id="KW-1185">Reference proteome</keyword>
<dbReference type="PANTHER" id="PTHR30469:SF20">
    <property type="entry name" value="EFFLUX RND TRANSPORTER PERIPLASMIC ADAPTOR SUBUNIT"/>
    <property type="match status" value="1"/>
</dbReference>
<feature type="coiled-coil region" evidence="2">
    <location>
        <begin position="143"/>
        <end position="170"/>
    </location>
</feature>
<evidence type="ECO:0000256" key="1">
    <source>
        <dbReference type="ARBA" id="ARBA00009477"/>
    </source>
</evidence>
<feature type="domain" description="Multidrug resistance protein MdtA-like alpha-helical hairpin" evidence="4">
    <location>
        <begin position="98"/>
        <end position="165"/>
    </location>
</feature>
<evidence type="ECO:0000256" key="3">
    <source>
        <dbReference type="SAM" id="SignalP"/>
    </source>
</evidence>
<comment type="caution">
    <text evidence="5">The sequence shown here is derived from an EMBL/GenBank/DDBJ whole genome shotgun (WGS) entry which is preliminary data.</text>
</comment>
<dbReference type="AlphaFoldDB" id="A0A6L5YDT3"/>
<evidence type="ECO:0000313" key="5">
    <source>
        <dbReference type="EMBL" id="MST56340.1"/>
    </source>
</evidence>
<dbReference type="RefSeq" id="WP_154529423.1">
    <property type="nucleotide sequence ID" value="NZ_JAXDZJ010000064.1"/>
</dbReference>
<accession>A0A6L5YDT3</accession>
<sequence length="374" mass="40711">MKTRTSFIKTFAALAALSLLAAPTAAEEPPIPVKTLFLGSARSHPQRHYYGTVQGSQRVNLSFRVPGPLVEFPVEMGSRVAKGDLIGRVDPRDFRTRLSDAQSRLSQARARYGEALNNFRRYDELYKKQSVSQAQYDRYKTALDVARSALKTAEASVAAAQDALADTELRAPFGGVIVARMAENFQDVQAKQPVASLQNLDSVEIVIRVPEEDIANVAVADEKNRMFRLSEKVSLDLEATLDELPGQSFRVTFKEVGAQSDPRTQTYPVTVAMPQPKSARILPGMAVNVTASLIGGETGDPNFYVPLEAVVGDVSGRTWVWRCGRGGGIVRVPVTLGDFRGSRVQIVGELAPGDQIVTVGARGLREGQKVRVVD</sequence>
<dbReference type="Gene3D" id="2.40.420.20">
    <property type="match status" value="1"/>
</dbReference>
<dbReference type="Pfam" id="PF25876">
    <property type="entry name" value="HH_MFP_RND"/>
    <property type="match status" value="1"/>
</dbReference>
<name>A0A6L5YDT3_9BACT</name>
<comment type="similarity">
    <text evidence="1">Belongs to the membrane fusion protein (MFP) (TC 8.A.1) family.</text>
</comment>
<organism evidence="5 6">
    <name type="scientific">Pyramidobacter porci</name>
    <dbReference type="NCBI Taxonomy" id="2605789"/>
    <lineage>
        <taxon>Bacteria</taxon>
        <taxon>Thermotogati</taxon>
        <taxon>Synergistota</taxon>
        <taxon>Synergistia</taxon>
        <taxon>Synergistales</taxon>
        <taxon>Dethiosulfovibrionaceae</taxon>
        <taxon>Pyramidobacter</taxon>
    </lineage>
</organism>
<dbReference type="SUPFAM" id="SSF111369">
    <property type="entry name" value="HlyD-like secretion proteins"/>
    <property type="match status" value="1"/>
</dbReference>
<gene>
    <name evidence="5" type="ORF">FYJ74_09885</name>
</gene>
<dbReference type="PANTHER" id="PTHR30469">
    <property type="entry name" value="MULTIDRUG RESISTANCE PROTEIN MDTA"/>
    <property type="match status" value="1"/>
</dbReference>
<dbReference type="Gene3D" id="2.40.50.100">
    <property type="match status" value="1"/>
</dbReference>
<keyword evidence="3" id="KW-0732">Signal</keyword>
<dbReference type="InterPro" id="IPR006143">
    <property type="entry name" value="RND_pump_MFP"/>
</dbReference>
<feature type="signal peptide" evidence="3">
    <location>
        <begin position="1"/>
        <end position="21"/>
    </location>
</feature>
<protein>
    <submittedName>
        <fullName evidence="5">Efflux RND transporter periplasmic adaptor subunit</fullName>
    </submittedName>
</protein>
<dbReference type="Proteomes" id="UP000473699">
    <property type="component" value="Unassembled WGS sequence"/>
</dbReference>
<keyword evidence="2" id="KW-0175">Coiled coil</keyword>
<evidence type="ECO:0000256" key="2">
    <source>
        <dbReference type="SAM" id="Coils"/>
    </source>
</evidence>
<dbReference type="GO" id="GO:0015562">
    <property type="term" value="F:efflux transmembrane transporter activity"/>
    <property type="evidence" value="ECO:0007669"/>
    <property type="project" value="TreeGrafter"/>
</dbReference>
<reference evidence="5 6" key="1">
    <citation type="submission" date="2019-08" db="EMBL/GenBank/DDBJ databases">
        <title>In-depth cultivation of the pig gut microbiome towards novel bacterial diversity and tailored functional studies.</title>
        <authorList>
            <person name="Wylensek D."/>
            <person name="Hitch T.C.A."/>
            <person name="Clavel T."/>
        </authorList>
    </citation>
    <scope>NUCLEOTIDE SEQUENCE [LARGE SCALE GENOMIC DNA]</scope>
    <source>
        <strain evidence="5 6">SM-530-WT-4B</strain>
    </source>
</reference>
<evidence type="ECO:0000313" key="6">
    <source>
        <dbReference type="Proteomes" id="UP000473699"/>
    </source>
</evidence>
<dbReference type="GO" id="GO:1990281">
    <property type="term" value="C:efflux pump complex"/>
    <property type="evidence" value="ECO:0007669"/>
    <property type="project" value="TreeGrafter"/>
</dbReference>
<dbReference type="EMBL" id="VUNH01000011">
    <property type="protein sequence ID" value="MST56340.1"/>
    <property type="molecule type" value="Genomic_DNA"/>
</dbReference>
<dbReference type="NCBIfam" id="TIGR01730">
    <property type="entry name" value="RND_mfp"/>
    <property type="match status" value="1"/>
</dbReference>
<dbReference type="Gene3D" id="2.40.30.170">
    <property type="match status" value="1"/>
</dbReference>